<organism evidence="1 2">
    <name type="scientific">Gossypium klotzschianum</name>
    <dbReference type="NCBI Taxonomy" id="34286"/>
    <lineage>
        <taxon>Eukaryota</taxon>
        <taxon>Viridiplantae</taxon>
        <taxon>Streptophyta</taxon>
        <taxon>Embryophyta</taxon>
        <taxon>Tracheophyta</taxon>
        <taxon>Spermatophyta</taxon>
        <taxon>Magnoliopsida</taxon>
        <taxon>eudicotyledons</taxon>
        <taxon>Gunneridae</taxon>
        <taxon>Pentapetalae</taxon>
        <taxon>rosids</taxon>
        <taxon>malvids</taxon>
        <taxon>Malvales</taxon>
        <taxon>Malvaceae</taxon>
        <taxon>Malvoideae</taxon>
        <taxon>Gossypium</taxon>
    </lineage>
</organism>
<dbReference type="AlphaFoldDB" id="A0A7J8VVL7"/>
<protein>
    <submittedName>
        <fullName evidence="1">Uncharacterized protein</fullName>
    </submittedName>
</protein>
<gene>
    <name evidence="1" type="ORF">Goklo_002864</name>
</gene>
<dbReference type="Proteomes" id="UP000593573">
    <property type="component" value="Unassembled WGS sequence"/>
</dbReference>
<evidence type="ECO:0000313" key="1">
    <source>
        <dbReference type="EMBL" id="MBA0666459.1"/>
    </source>
</evidence>
<name>A0A7J8VVL7_9ROSI</name>
<accession>A0A7J8VVL7</accession>
<dbReference type="PANTHER" id="PTHR32108">
    <property type="entry name" value="DNA-DIRECTED RNA POLYMERASE SUBUNIT ALPHA"/>
    <property type="match status" value="1"/>
</dbReference>
<reference evidence="1 2" key="1">
    <citation type="journal article" date="2019" name="Genome Biol. Evol.">
        <title>Insights into the evolution of the New World diploid cottons (Gossypium, subgenus Houzingenia) based on genome sequencing.</title>
        <authorList>
            <person name="Grover C.E."/>
            <person name="Arick M.A. 2nd"/>
            <person name="Thrash A."/>
            <person name="Conover J.L."/>
            <person name="Sanders W.S."/>
            <person name="Peterson D.G."/>
            <person name="Frelichowski J.E."/>
            <person name="Scheffler J.A."/>
            <person name="Scheffler B.E."/>
            <person name="Wendel J.F."/>
        </authorList>
    </citation>
    <scope>NUCLEOTIDE SEQUENCE [LARGE SCALE GENOMIC DNA]</scope>
    <source>
        <strain evidence="1">57</strain>
        <tissue evidence="1">Leaf</tissue>
    </source>
</reference>
<comment type="caution">
    <text evidence="1">The sequence shown here is derived from an EMBL/GenBank/DDBJ whole genome shotgun (WGS) entry which is preliminary data.</text>
</comment>
<keyword evidence="2" id="KW-1185">Reference proteome</keyword>
<sequence>MQPPFPKWYDANTQCEYHVRITGHSIENCTAFKKLIERFIKIRIVRFDDPQDLMWQEIYYPVILTKE</sequence>
<proteinExistence type="predicted"/>
<dbReference type="OrthoDB" id="998214at2759"/>
<dbReference type="PANTHER" id="PTHR32108:SF5">
    <property type="entry name" value="DYNACTIN SUBUNIT 1-LIKE"/>
    <property type="match status" value="1"/>
</dbReference>
<evidence type="ECO:0000313" key="2">
    <source>
        <dbReference type="Proteomes" id="UP000593573"/>
    </source>
</evidence>
<dbReference type="EMBL" id="JABFAB010000012">
    <property type="protein sequence ID" value="MBA0666459.1"/>
    <property type="molecule type" value="Genomic_DNA"/>
</dbReference>